<dbReference type="PANTHER" id="PTHR23501">
    <property type="entry name" value="MAJOR FACILITATOR SUPERFAMILY"/>
    <property type="match status" value="1"/>
</dbReference>
<feature type="transmembrane region" description="Helical" evidence="6">
    <location>
        <begin position="782"/>
        <end position="802"/>
    </location>
</feature>
<accession>A0A438N473</accession>
<dbReference type="VEuPathDB" id="FungiDB:PV10_05997"/>
<dbReference type="EMBL" id="NAJM01000023">
    <property type="protein sequence ID" value="RVX70428.1"/>
    <property type="molecule type" value="Genomic_DNA"/>
</dbReference>
<proteinExistence type="predicted"/>
<dbReference type="PROSITE" id="PS00216">
    <property type="entry name" value="SUGAR_TRANSPORT_1"/>
    <property type="match status" value="1"/>
</dbReference>
<keyword evidence="5 6" id="KW-0472">Membrane</keyword>
<dbReference type="InterPro" id="IPR053791">
    <property type="entry name" value="MFS_Tri12-like"/>
</dbReference>
<evidence type="ECO:0000259" key="7">
    <source>
        <dbReference type="PROSITE" id="PS50850"/>
    </source>
</evidence>
<feature type="transmembrane region" description="Helical" evidence="6">
    <location>
        <begin position="1109"/>
        <end position="1129"/>
    </location>
</feature>
<feature type="transmembrane region" description="Helical" evidence="6">
    <location>
        <begin position="892"/>
        <end position="910"/>
    </location>
</feature>
<feature type="transmembrane region" description="Helical" evidence="6">
    <location>
        <begin position="626"/>
        <end position="645"/>
    </location>
</feature>
<dbReference type="VEuPathDB" id="FungiDB:PV10_03911"/>
<dbReference type="CDD" id="cd12148">
    <property type="entry name" value="fungal_TF_MHR"/>
    <property type="match status" value="1"/>
</dbReference>
<keyword evidence="2" id="KW-0813">Transport</keyword>
<evidence type="ECO:0000313" key="9">
    <source>
        <dbReference type="Proteomes" id="UP000288859"/>
    </source>
</evidence>
<evidence type="ECO:0000256" key="2">
    <source>
        <dbReference type="ARBA" id="ARBA00022448"/>
    </source>
</evidence>
<dbReference type="InterPro" id="IPR010573">
    <property type="entry name" value="MFS_Str1/Tri12-like"/>
</dbReference>
<evidence type="ECO:0000256" key="6">
    <source>
        <dbReference type="SAM" id="Phobius"/>
    </source>
</evidence>
<gene>
    <name evidence="8" type="ORF">B0A52_05927</name>
</gene>
<feature type="transmembrane region" description="Helical" evidence="6">
    <location>
        <begin position="983"/>
        <end position="1006"/>
    </location>
</feature>
<dbReference type="InterPro" id="IPR020846">
    <property type="entry name" value="MFS_dom"/>
</dbReference>
<evidence type="ECO:0000256" key="3">
    <source>
        <dbReference type="ARBA" id="ARBA00022692"/>
    </source>
</evidence>
<dbReference type="PROSITE" id="PS50850">
    <property type="entry name" value="MFS"/>
    <property type="match status" value="1"/>
</dbReference>
<sequence>MDFPSIAPVTQIEIPEQFDFFGDRPQLEDLDRPIDTEQDSALDLSRLPLSLEAPPTRKMPSQEIGILLIEVYFTRFFDARLLYDPDSVTRSYRSGVLPKHTALSIFAFASLFFSAPPAESLARENDLSGFSSMVESGRSWAEWASEIVAAERDKPSQCEICSHDILSLYWFAVGEIQKSVRHATLAHNFGHILQNQSEQEALADDRPVIIPQRMKNVKEFVRLNEEVSTSMYLATLFDLDTRVRQQHDAVPSDFGDGTSIQMLVGEGLRRSAFHLHSIYYVCMIFLHASVVPVLSGSAASKGLSPLVTKLSATTALSNAFAFAKMAKEYLRTTPDFTKLPPFVGYCAFVAGSVLNAAGVHLGSKSANQNHEGSLVCATVIQELSTYWPVFNSFWKDLDRNQRRSRTSNSVLSEANLRNYLNSLAGSDPDVGSPDPAVSIIEGLDLQSTAETEFIRRPYVGEKSMSEAHENTAGQVDPAVTVQDMIVHRSESPAKRHASEGGKNDATTTDFLAAFEASSPDFGQYHSTWLGFNGEHCQKFNNHKRQAYNQELYLSARMEPGGIVHYMGTENIEQENVETVGADGLPLAKGAVGEEVLDPHIRDDHGDPHQAALADADSSDKVSASTWAAVFFLGLTFQSSIAFSLYTVVPVGVTIANQLQGSTNNVNWVAAGWSLAGSVAFAIAGQLSDYFGRKQILLGGQIVLLIGHTVGASAQSLGQVIAAMVLLGAGTGSTFVLYAGISELLPNKWRSIGLATTEMNLLLFSTFGPITGRALTQNATWRWIFVLGAISGVIAMTGTIIFYHPPRRVFLDRTKLQIMKELDYVGIFLYSSGVTLFLLALGWAGTAFSWQSAGVIVPLVLGVVLFGCTFPWSFYGPAARPVFPLRLVKMFRAYTSLLIIMFVCGLAHISLGAIVPQEINYVFTSNPITAGWYNVPCGFGGAIGGVILGGLVHKMKHVHIQMLVANAVQTLFCGLLAITNPDRVAMGLVFQCLANVPFGWILVISYVTAGLHVPQRDMGLAYGLIGASRFLGGAVGTTIFNTILRNQAASTIPERVADAVIPLGVARDEVQALVAAISSRVPSVLAEIPSDIRAAATLAVRWGYSDAFSYVWYASIPFGVLSCVVSIFVLDPSPYFTNHTAVVSEKEVLGKRKDKTAGLPEKTLEA</sequence>
<dbReference type="Gene3D" id="1.20.1720.10">
    <property type="entry name" value="Multidrug resistance protein D"/>
    <property type="match status" value="1"/>
</dbReference>
<name>A0A438N473_EXOME</name>
<keyword evidence="3 6" id="KW-0812">Transmembrane</keyword>
<feature type="transmembrane region" description="Helical" evidence="6">
    <location>
        <begin position="1018"/>
        <end position="1039"/>
    </location>
</feature>
<dbReference type="Proteomes" id="UP000288859">
    <property type="component" value="Unassembled WGS sequence"/>
</dbReference>
<feature type="transmembrane region" description="Helical" evidence="6">
    <location>
        <begin position="930"/>
        <end position="950"/>
    </location>
</feature>
<dbReference type="PANTHER" id="PTHR23501:SF109">
    <property type="entry name" value="MAJOR FACILITATOR SUPERFAMILY (MFS) PROFILE DOMAIN-CONTAINING PROTEIN-RELATED"/>
    <property type="match status" value="1"/>
</dbReference>
<dbReference type="InterPro" id="IPR005829">
    <property type="entry name" value="Sugar_transporter_CS"/>
</dbReference>
<evidence type="ECO:0000313" key="8">
    <source>
        <dbReference type="EMBL" id="RVX70428.1"/>
    </source>
</evidence>
<dbReference type="InterPro" id="IPR036259">
    <property type="entry name" value="MFS_trans_sf"/>
</dbReference>
<comment type="caution">
    <text evidence="8">The sequence shown here is derived from an EMBL/GenBank/DDBJ whole genome shotgun (WGS) entry which is preliminary data.</text>
</comment>
<dbReference type="OrthoDB" id="2587356at2759"/>
<evidence type="ECO:0000256" key="5">
    <source>
        <dbReference type="ARBA" id="ARBA00023136"/>
    </source>
</evidence>
<evidence type="ECO:0000256" key="1">
    <source>
        <dbReference type="ARBA" id="ARBA00004141"/>
    </source>
</evidence>
<dbReference type="SUPFAM" id="SSF103473">
    <property type="entry name" value="MFS general substrate transporter"/>
    <property type="match status" value="1"/>
</dbReference>
<reference evidence="8 9" key="1">
    <citation type="submission" date="2017-03" db="EMBL/GenBank/DDBJ databases">
        <title>Genomes of endolithic fungi from Antarctica.</title>
        <authorList>
            <person name="Coleine C."/>
            <person name="Masonjones S."/>
            <person name="Stajich J.E."/>
        </authorList>
    </citation>
    <scope>NUCLEOTIDE SEQUENCE [LARGE SCALE GENOMIC DNA]</scope>
    <source>
        <strain evidence="8 9">CCFEE 6314</strain>
    </source>
</reference>
<feature type="transmembrane region" description="Helical" evidence="6">
    <location>
        <begin position="823"/>
        <end position="843"/>
    </location>
</feature>
<feature type="transmembrane region" description="Helical" evidence="6">
    <location>
        <begin position="849"/>
        <end position="871"/>
    </location>
</feature>
<keyword evidence="4 6" id="KW-1133">Transmembrane helix</keyword>
<dbReference type="GO" id="GO:0005886">
    <property type="term" value="C:plasma membrane"/>
    <property type="evidence" value="ECO:0007669"/>
    <property type="project" value="TreeGrafter"/>
</dbReference>
<protein>
    <recommendedName>
        <fullName evidence="7">Major facilitator superfamily (MFS) profile domain-containing protein</fullName>
    </recommendedName>
</protein>
<dbReference type="Gene3D" id="1.20.1250.20">
    <property type="entry name" value="MFS general substrate transporter like domains"/>
    <property type="match status" value="1"/>
</dbReference>
<feature type="transmembrane region" description="Helical" evidence="6">
    <location>
        <begin position="719"/>
        <end position="739"/>
    </location>
</feature>
<evidence type="ECO:0000256" key="4">
    <source>
        <dbReference type="ARBA" id="ARBA00022989"/>
    </source>
</evidence>
<dbReference type="AlphaFoldDB" id="A0A438N473"/>
<feature type="transmembrane region" description="Helical" evidence="6">
    <location>
        <begin position="751"/>
        <end position="770"/>
    </location>
</feature>
<dbReference type="GO" id="GO:0022857">
    <property type="term" value="F:transmembrane transporter activity"/>
    <property type="evidence" value="ECO:0007669"/>
    <property type="project" value="InterPro"/>
</dbReference>
<feature type="transmembrane region" description="Helical" evidence="6">
    <location>
        <begin position="665"/>
        <end position="683"/>
    </location>
</feature>
<dbReference type="Pfam" id="PF06609">
    <property type="entry name" value="TRI12"/>
    <property type="match status" value="1"/>
</dbReference>
<comment type="subcellular location">
    <subcellularLocation>
        <location evidence="1">Membrane</location>
        <topology evidence="1">Multi-pass membrane protein</topology>
    </subcellularLocation>
</comment>
<organism evidence="8 9">
    <name type="scientific">Exophiala mesophila</name>
    <name type="common">Black yeast-like fungus</name>
    <dbReference type="NCBI Taxonomy" id="212818"/>
    <lineage>
        <taxon>Eukaryota</taxon>
        <taxon>Fungi</taxon>
        <taxon>Dikarya</taxon>
        <taxon>Ascomycota</taxon>
        <taxon>Pezizomycotina</taxon>
        <taxon>Eurotiomycetes</taxon>
        <taxon>Chaetothyriomycetidae</taxon>
        <taxon>Chaetothyriales</taxon>
        <taxon>Herpotrichiellaceae</taxon>
        <taxon>Exophiala</taxon>
    </lineage>
</organism>
<feature type="domain" description="Major facilitator superfamily (MFS) profile" evidence="7">
    <location>
        <begin position="621"/>
        <end position="1133"/>
    </location>
</feature>
<dbReference type="CDD" id="cd06179">
    <property type="entry name" value="MFS_TRI12_like"/>
    <property type="match status" value="1"/>
</dbReference>